<dbReference type="AlphaFoldDB" id="A0ABD2PR05"/>
<dbReference type="EMBL" id="JBJKFK010003897">
    <property type="protein sequence ID" value="KAL3309453.1"/>
    <property type="molecule type" value="Genomic_DNA"/>
</dbReference>
<accession>A0ABD2PR05</accession>
<evidence type="ECO:0000313" key="2">
    <source>
        <dbReference type="EMBL" id="KAL3309453.1"/>
    </source>
</evidence>
<keyword evidence="3" id="KW-1185">Reference proteome</keyword>
<protein>
    <recommendedName>
        <fullName evidence="4">Secreted protein</fullName>
    </recommendedName>
</protein>
<feature type="signal peptide" evidence="1">
    <location>
        <begin position="1"/>
        <end position="22"/>
    </location>
</feature>
<evidence type="ECO:0008006" key="4">
    <source>
        <dbReference type="Google" id="ProtNLM"/>
    </source>
</evidence>
<proteinExistence type="predicted"/>
<sequence length="72" mass="7731">MLPTLNLAVMCLELIALQLSIAPHASLETRRKQPLAGDGIEYASSALLEPVESLIGTSDPTLVFCKQVIELP</sequence>
<evidence type="ECO:0000313" key="3">
    <source>
        <dbReference type="Proteomes" id="UP001626550"/>
    </source>
</evidence>
<organism evidence="2 3">
    <name type="scientific">Cichlidogyrus casuarinus</name>
    <dbReference type="NCBI Taxonomy" id="1844966"/>
    <lineage>
        <taxon>Eukaryota</taxon>
        <taxon>Metazoa</taxon>
        <taxon>Spiralia</taxon>
        <taxon>Lophotrochozoa</taxon>
        <taxon>Platyhelminthes</taxon>
        <taxon>Monogenea</taxon>
        <taxon>Monopisthocotylea</taxon>
        <taxon>Dactylogyridea</taxon>
        <taxon>Ancyrocephalidae</taxon>
        <taxon>Cichlidogyrus</taxon>
    </lineage>
</organism>
<evidence type="ECO:0000256" key="1">
    <source>
        <dbReference type="SAM" id="SignalP"/>
    </source>
</evidence>
<keyword evidence="1" id="KW-0732">Signal</keyword>
<comment type="caution">
    <text evidence="2">The sequence shown here is derived from an EMBL/GenBank/DDBJ whole genome shotgun (WGS) entry which is preliminary data.</text>
</comment>
<feature type="chain" id="PRO_5044825152" description="Secreted protein" evidence="1">
    <location>
        <begin position="23"/>
        <end position="72"/>
    </location>
</feature>
<gene>
    <name evidence="2" type="ORF">Ciccas_012001</name>
</gene>
<name>A0ABD2PR05_9PLAT</name>
<reference evidence="2 3" key="1">
    <citation type="submission" date="2024-11" db="EMBL/GenBank/DDBJ databases">
        <title>Adaptive evolution of stress response genes in parasites aligns with host niche diversity.</title>
        <authorList>
            <person name="Hahn C."/>
            <person name="Resl P."/>
        </authorList>
    </citation>
    <scope>NUCLEOTIDE SEQUENCE [LARGE SCALE GENOMIC DNA]</scope>
    <source>
        <strain evidence="2">EGGRZ-B1_66</strain>
        <tissue evidence="2">Body</tissue>
    </source>
</reference>
<dbReference type="Proteomes" id="UP001626550">
    <property type="component" value="Unassembled WGS sequence"/>
</dbReference>